<dbReference type="Proteomes" id="UP000030687">
    <property type="component" value="Unassembled WGS sequence"/>
</dbReference>
<dbReference type="GO" id="GO:0043023">
    <property type="term" value="F:ribosomal large subunit binding"/>
    <property type="evidence" value="ECO:0007669"/>
    <property type="project" value="TreeGrafter"/>
</dbReference>
<dbReference type="FunFam" id="3.30.40.10:FF:000038">
    <property type="entry name" value="E3 ubiquitin-protein ligase listerin"/>
    <property type="match status" value="1"/>
</dbReference>
<keyword evidence="11 14" id="KW-0863">Zinc-finger</keyword>
<evidence type="ECO:0000256" key="2">
    <source>
        <dbReference type="ARBA" id="ARBA00004514"/>
    </source>
</evidence>
<dbReference type="PROSITE" id="PS50089">
    <property type="entry name" value="ZF_RING_2"/>
    <property type="match status" value="1"/>
</dbReference>
<keyword evidence="18" id="KW-1185">Reference proteome</keyword>
<comment type="subunit">
    <text evidence="15">Component of the ribosome quality control complex (RQC).</text>
</comment>
<dbReference type="InterPro" id="IPR054476">
    <property type="entry name" value="Ltn1_N"/>
</dbReference>
<dbReference type="InterPro" id="IPR001841">
    <property type="entry name" value="Znf_RING"/>
</dbReference>
<evidence type="ECO:0000313" key="17">
    <source>
        <dbReference type="EMBL" id="ESR45212.1"/>
    </source>
</evidence>
<evidence type="ECO:0000256" key="12">
    <source>
        <dbReference type="ARBA" id="ARBA00022786"/>
    </source>
</evidence>
<evidence type="ECO:0000256" key="15">
    <source>
        <dbReference type="RuleBase" id="RU367090"/>
    </source>
</evidence>
<gene>
    <name evidence="17" type="ORF">CICLE_v10000015mg</name>
</gene>
<evidence type="ECO:0000256" key="14">
    <source>
        <dbReference type="PROSITE-ProRule" id="PRU00175"/>
    </source>
</evidence>
<evidence type="ECO:0000256" key="7">
    <source>
        <dbReference type="ARBA" id="ARBA00022490"/>
    </source>
</evidence>
<evidence type="ECO:0000256" key="11">
    <source>
        <dbReference type="ARBA" id="ARBA00022771"/>
    </source>
</evidence>
<dbReference type="GO" id="GO:1990112">
    <property type="term" value="C:RQC complex"/>
    <property type="evidence" value="ECO:0007669"/>
    <property type="project" value="UniProtKB-UniRule"/>
</dbReference>
<reference evidence="17 18" key="1">
    <citation type="submission" date="2013-10" db="EMBL/GenBank/DDBJ databases">
        <authorList>
            <consortium name="International Citrus Genome Consortium"/>
            <person name="Jenkins J."/>
            <person name="Schmutz J."/>
            <person name="Prochnik S."/>
            <person name="Rokhsar D."/>
            <person name="Gmitter F."/>
            <person name="Ollitrault P."/>
            <person name="Machado M."/>
            <person name="Talon M."/>
            <person name="Wincker P."/>
            <person name="Jaillon O."/>
            <person name="Morgante M."/>
        </authorList>
    </citation>
    <scope>NUCLEOTIDE SEQUENCE</scope>
    <source>
        <strain evidence="18">cv. Clemenules</strain>
    </source>
</reference>
<protein>
    <recommendedName>
        <fullName evidence="6 15">E3 ubiquitin-protein ligase listerin</fullName>
        <ecNumber evidence="5 15">2.3.2.27</ecNumber>
    </recommendedName>
    <alternativeName>
        <fullName evidence="15">RING-type E3 ubiquitin transferase listerin</fullName>
    </alternativeName>
</protein>
<dbReference type="Pfam" id="PF13639">
    <property type="entry name" value="zf-RING_2"/>
    <property type="match status" value="1"/>
</dbReference>
<keyword evidence="13 15" id="KW-0862">Zinc</keyword>
<evidence type="ECO:0000256" key="6">
    <source>
        <dbReference type="ARBA" id="ARBA00017157"/>
    </source>
</evidence>
<keyword evidence="12 15" id="KW-0833">Ubl conjugation pathway</keyword>
<proteinExistence type="inferred from homology"/>
<dbReference type="SUPFAM" id="SSF57850">
    <property type="entry name" value="RING/U-box"/>
    <property type="match status" value="1"/>
</dbReference>
<evidence type="ECO:0000256" key="1">
    <source>
        <dbReference type="ARBA" id="ARBA00000900"/>
    </source>
</evidence>
<comment type="pathway">
    <text evidence="3 15">Protein modification; protein ubiquitination.</text>
</comment>
<dbReference type="InterPro" id="IPR016024">
    <property type="entry name" value="ARM-type_fold"/>
</dbReference>
<dbReference type="InterPro" id="IPR039804">
    <property type="entry name" value="RING-CH-C4HC3_LTN1"/>
</dbReference>
<evidence type="ECO:0000313" key="18">
    <source>
        <dbReference type="Proteomes" id="UP000030687"/>
    </source>
</evidence>
<accession>V4SWQ4</accession>
<keyword evidence="9 15" id="KW-0479">Metal-binding</keyword>
<keyword evidence="8 15" id="KW-0808">Transferase</keyword>
<dbReference type="SMART" id="SM00184">
    <property type="entry name" value="RING"/>
    <property type="match status" value="1"/>
</dbReference>
<evidence type="ECO:0000256" key="3">
    <source>
        <dbReference type="ARBA" id="ARBA00004906"/>
    </source>
</evidence>
<dbReference type="GO" id="GO:1990116">
    <property type="term" value="P:ribosome-associated ubiquitin-dependent protein catabolic process"/>
    <property type="evidence" value="ECO:0007669"/>
    <property type="project" value="UniProtKB-UniRule"/>
</dbReference>
<dbReference type="InterPro" id="IPR013083">
    <property type="entry name" value="Znf_RING/FYVE/PHD"/>
</dbReference>
<evidence type="ECO:0000256" key="10">
    <source>
        <dbReference type="ARBA" id="ARBA00022737"/>
    </source>
</evidence>
<comment type="subcellular location">
    <subcellularLocation>
        <location evidence="2">Cytoplasm</location>
        <location evidence="2">Cytosol</location>
    </subcellularLocation>
</comment>
<dbReference type="InterPro" id="IPR054477">
    <property type="entry name" value="LTN1_E3_ligase_6th"/>
</dbReference>
<organism evidence="17 18">
    <name type="scientific">Citrus clementina</name>
    <name type="common">Clementine</name>
    <name type="synonym">Citrus deliciosa x Citrus sinensis</name>
    <dbReference type="NCBI Taxonomy" id="85681"/>
    <lineage>
        <taxon>Eukaryota</taxon>
        <taxon>Viridiplantae</taxon>
        <taxon>Streptophyta</taxon>
        <taxon>Embryophyta</taxon>
        <taxon>Tracheophyta</taxon>
        <taxon>Spermatophyta</taxon>
        <taxon>Magnoliopsida</taxon>
        <taxon>eudicotyledons</taxon>
        <taxon>Gunneridae</taxon>
        <taxon>Pentapetalae</taxon>
        <taxon>rosids</taxon>
        <taxon>malvids</taxon>
        <taxon>Sapindales</taxon>
        <taxon>Rutaceae</taxon>
        <taxon>Aurantioideae</taxon>
        <taxon>Citrus</taxon>
    </lineage>
</organism>
<name>V4SWQ4_CITCL</name>
<dbReference type="Pfam" id="PF23009">
    <property type="entry name" value="UBC_like"/>
    <property type="match status" value="1"/>
</dbReference>
<dbReference type="InterPro" id="IPR011016">
    <property type="entry name" value="Znf_RING-CH"/>
</dbReference>
<dbReference type="GO" id="GO:0008270">
    <property type="term" value="F:zinc ion binding"/>
    <property type="evidence" value="ECO:0007669"/>
    <property type="project" value="UniProtKB-KW"/>
</dbReference>
<dbReference type="InterPro" id="IPR054478">
    <property type="entry name" value="LTN1_UBC"/>
</dbReference>
<evidence type="ECO:0000256" key="5">
    <source>
        <dbReference type="ARBA" id="ARBA00012483"/>
    </source>
</evidence>
<evidence type="ECO:0000256" key="8">
    <source>
        <dbReference type="ARBA" id="ARBA00022679"/>
    </source>
</evidence>
<dbReference type="KEGG" id="cic:CICLE_v10000015mg"/>
<dbReference type="PANTHER" id="PTHR12389">
    <property type="entry name" value="ZINC FINGER PROTEIN 294"/>
    <property type="match status" value="1"/>
</dbReference>
<dbReference type="CDD" id="cd16491">
    <property type="entry name" value="RING-CH-C4HC3_LTN1"/>
    <property type="match status" value="1"/>
</dbReference>
<evidence type="ECO:0000256" key="9">
    <source>
        <dbReference type="ARBA" id="ARBA00022723"/>
    </source>
</evidence>
<evidence type="ECO:0000256" key="4">
    <source>
        <dbReference type="ARBA" id="ARBA00007997"/>
    </source>
</evidence>
<keyword evidence="10" id="KW-0677">Repeat</keyword>
<dbReference type="SMART" id="SM00744">
    <property type="entry name" value="RINGv"/>
    <property type="match status" value="1"/>
</dbReference>
<dbReference type="GO" id="GO:0061630">
    <property type="term" value="F:ubiquitin protein ligase activity"/>
    <property type="evidence" value="ECO:0007669"/>
    <property type="project" value="UniProtKB-UniRule"/>
</dbReference>
<dbReference type="Gramene" id="ESR45212">
    <property type="protein sequence ID" value="ESR45212"/>
    <property type="gene ID" value="CICLE_v10000015mg"/>
</dbReference>
<dbReference type="Pfam" id="PF22999">
    <property type="entry name" value="LTN1_E3_ligase_6th"/>
    <property type="match status" value="1"/>
</dbReference>
<evidence type="ECO:0000256" key="13">
    <source>
        <dbReference type="ARBA" id="ARBA00022833"/>
    </source>
</evidence>
<sequence length="1793" mass="200939">MGKQKGDGGRAKARPSSSSLAASLLPSASAGVAVGFGGYVGSSRLESTLSSEESSPYLLWVILILAMQDIDSEVAQHLKRLARKDPITKEKSGKDIAPIIPQWAFEYKRLLLDYSREVRRATHEMMTSLVITVGRDLAPHLKSLMGPWWFSQFDSNSEVSQAAKRSLQAAFPAQEKRLDALLICATEVFIYLEENLKLTPQNLSDKAIALDELEEMHQQVISSSLLALATLLDVLVCEHFGRPGFENITAEPKHASKARAIAVSFSEKLFSDHKYFLDFLKSQSVSIRSATYSVLKSYIKNIPHVFNEGNLKMIATAILGAFQEKDPVCHSSMWDAILLLSKRFPDCWTVLNAQKTILNRFWHFLKNGCFGSQQVSYPALVLFLDVVPPKAVAADKFFQDFFNSLWAGRNEPHSSNSDHKAFFRAFKECFLWGLLNASRCDFVEQLSLYIPLHLVAHILAVVQQKENLGLFSEEQIIKFLSLLEQHAIQKGEDWPLVYLVGPMLAKAFPMIKSLDSVNGIRLLSVSISVFGPRKIVRELFITDDGDQMVDSGSFLQVFKETFVPWCLDGYNHSMSSRLDLLLTLLDEECFLDQWCAVMSYAANVKHSGVEPGSLEPSHVLVLAMLLEKLRDKITKLKVGEHSTNWQGSHLDHLHHELLDSIAVAVACSFPPFGTSDARLMRYVNKESRYENLNIALLGGSTEGNQVSFVSTNILIMIFKELLKKLVPFLGESSFTWVRDASSLLTSEAKDFRFEIGKSVNVIEMAQFALDMLDGSFFCLKRIDDESSLLSSISAALFIIDWEYSMATVLDDTLDDESMKKINARLNVCKSVHVFRSKINNGFWRSLNIDNRKKLWSILIRSVTNAIFKEHNMKSDKLVSLCYSWMVEILEYLSQNPYEEQNLLDQLLSGDATWPLWINPNLSTPKESDALNTPNESLNIHFFNLWKSSYAQPLPDFELFNCVCAVLAVVKAVSGLQKVVAGHVTHACPSPPEETISEVPSRAWLAAEVLCTWKWPGGNALDSFLPLLCSHAKSRNLASQQNFLDSIFDILLDGALVHGGNSSQSLFDIWPPLDDKVELIEEHFLRALVSLLVTLLKNDIWERDKAMILFDLLVNKLFVGEAINKNCLRILPPIITVLVRTLSYRSVGSNEYGRGVDSDTSEGNQVQDTIRGWLQRTLLFPPLVTWQSGEDMEEWFQLVISCYPLSATGGAELFKLERNISHDERTLLLDLFRKQRHGGGIANQLPVVQVLLSQLMVISVGYCWKEFNEDDWSFVFSNLSSWIQSAVVIMEEAAENVNDAIADSSSSNNLDDIIEKLEKIVFISDPSPINNARNAILSFSLCHNILLCHGAEDSDNSNPLRTERWDRVRNRIAEGILRLFFCTGICEAIASSYGLESALVIASSRLDHFCFWELVASSVVNSSPHVKDRAVKSVEFWGLRKGPISALYAILFSSKPIAPLQYAAFVVLSADPVSQLAIFREDSVSSLGADSGVDQDMNCLDLSSENVHLQGEISCMIEKLPFQVVEMDLTAQEWHIPLELCEMQDLKKKDGDLPAEVSAAATAAKHAITTGSLLFPVESLWPVDPVKLASLAGAIYGLMLCVLPAYVRGWFSDLRDRSISSLVESFTRVWCSPPLIANELSQIKKANIADENFSLTVSKSANEVVATYTKDETKMDLIIRLPASYPLRPVDVECMRSLGISEVKQRKWLMSMMLFVRNQNGALAEAIRIWKRNFDKEFEGVEECPICYSVIHTANHSLPRLACKTCKHKFHSACLYKWFSTSHKSSCPLCQSPF</sequence>
<dbReference type="GO" id="GO:0016567">
    <property type="term" value="P:protein ubiquitination"/>
    <property type="evidence" value="ECO:0007669"/>
    <property type="project" value="UniProtKB-UniPathway"/>
</dbReference>
<dbReference type="EMBL" id="KI536799">
    <property type="protein sequence ID" value="ESR45212.1"/>
    <property type="molecule type" value="Genomic_DNA"/>
</dbReference>
<dbReference type="EC" id="2.3.2.27" evidence="5 15"/>
<keyword evidence="7" id="KW-0963">Cytoplasm</keyword>
<dbReference type="SUPFAM" id="SSF48371">
    <property type="entry name" value="ARM repeat"/>
    <property type="match status" value="1"/>
</dbReference>
<feature type="domain" description="RING-type" evidence="16">
    <location>
        <begin position="1743"/>
        <end position="1790"/>
    </location>
</feature>
<dbReference type="PANTHER" id="PTHR12389:SF0">
    <property type="entry name" value="E3 UBIQUITIN-PROTEIN LIGASE LISTERIN"/>
    <property type="match status" value="1"/>
</dbReference>
<comment type="similarity">
    <text evidence="4 15">Belongs to the LTN1 family.</text>
</comment>
<dbReference type="Gene3D" id="3.30.40.10">
    <property type="entry name" value="Zinc/RING finger domain, C3HC4 (zinc finger)"/>
    <property type="match status" value="1"/>
</dbReference>
<evidence type="ECO:0000259" key="16">
    <source>
        <dbReference type="PROSITE" id="PS50089"/>
    </source>
</evidence>
<comment type="catalytic activity">
    <reaction evidence="1 15">
        <text>S-ubiquitinyl-[E2 ubiquitin-conjugating enzyme]-L-cysteine + [acceptor protein]-L-lysine = [E2 ubiquitin-conjugating enzyme]-L-cysteine + N(6)-ubiquitinyl-[acceptor protein]-L-lysine.</text>
        <dbReference type="EC" id="2.3.2.27"/>
    </reaction>
</comment>
<dbReference type="GO" id="GO:0072344">
    <property type="term" value="P:rescue of stalled ribosome"/>
    <property type="evidence" value="ECO:0007669"/>
    <property type="project" value="UniProtKB-UniRule"/>
</dbReference>
<dbReference type="GO" id="GO:0005829">
    <property type="term" value="C:cytosol"/>
    <property type="evidence" value="ECO:0007669"/>
    <property type="project" value="UniProtKB-SubCell"/>
</dbReference>
<dbReference type="UniPathway" id="UPA00143"/>
<dbReference type="Pfam" id="PF22958">
    <property type="entry name" value="Ltn1_1st"/>
    <property type="match status" value="1"/>
</dbReference>
<dbReference type="InterPro" id="IPR039795">
    <property type="entry name" value="LTN1/Rkr1"/>
</dbReference>
<comment type="function">
    <text evidence="15">E3 ubiquitin-protein ligase. Component of the ribosome quality control complex (RQC), a ribosome-associated complex that mediates ubiquitination and extraction of incompletely synthesized nascent chains for proteasomal degradation.</text>
</comment>